<dbReference type="EMBL" id="MNUO01000081">
    <property type="protein sequence ID" value="OIN96741.1"/>
    <property type="molecule type" value="Genomic_DNA"/>
</dbReference>
<dbReference type="AlphaFoldDB" id="A0A1J4SEP9"/>
<dbReference type="InterPro" id="IPR038076">
    <property type="entry name" value="MgtE_N_sf"/>
</dbReference>
<comment type="caution">
    <text evidence="3">The sequence shown here is derived from an EMBL/GenBank/DDBJ whole genome shotgun (WGS) entry which is preliminary data.</text>
</comment>
<gene>
    <name evidence="3" type="ORF">AUJ66_05415</name>
</gene>
<dbReference type="SMART" id="SM00116">
    <property type="entry name" value="CBS"/>
    <property type="match status" value="2"/>
</dbReference>
<evidence type="ECO:0000259" key="2">
    <source>
        <dbReference type="PROSITE" id="PS51371"/>
    </source>
</evidence>
<dbReference type="Pfam" id="PF00571">
    <property type="entry name" value="CBS"/>
    <property type="match status" value="1"/>
</dbReference>
<dbReference type="SMART" id="SM00924">
    <property type="entry name" value="MgtE_N"/>
    <property type="match status" value="1"/>
</dbReference>
<accession>A0A1J4SEP9</accession>
<name>A0A1J4SEP9_9BACT</name>
<organism evidence="3 4">
    <name type="scientific">Candidatus Desantisbacteria bacterium CG1_02_38_46</name>
    <dbReference type="NCBI Taxonomy" id="1817893"/>
    <lineage>
        <taxon>Bacteria</taxon>
        <taxon>Candidatus Desantisiibacteriota</taxon>
    </lineage>
</organism>
<dbReference type="CDD" id="cd04606">
    <property type="entry name" value="CBS_pair_Mg_transporter"/>
    <property type="match status" value="1"/>
</dbReference>
<feature type="domain" description="CBS" evidence="2">
    <location>
        <begin position="312"/>
        <end position="374"/>
    </location>
</feature>
<dbReference type="PANTHER" id="PTHR43773:SF1">
    <property type="entry name" value="MAGNESIUM TRANSPORTER MGTE"/>
    <property type="match status" value="1"/>
</dbReference>
<protein>
    <recommendedName>
        <fullName evidence="2">CBS domain-containing protein</fullName>
    </recommendedName>
</protein>
<evidence type="ECO:0000256" key="1">
    <source>
        <dbReference type="PROSITE-ProRule" id="PRU00703"/>
    </source>
</evidence>
<feature type="domain" description="CBS" evidence="2">
    <location>
        <begin position="376"/>
        <end position="433"/>
    </location>
</feature>
<dbReference type="Gene3D" id="1.25.60.10">
    <property type="entry name" value="MgtE N-terminal domain-like"/>
    <property type="match status" value="1"/>
</dbReference>
<dbReference type="SUPFAM" id="SSF54631">
    <property type="entry name" value="CBS-domain pair"/>
    <property type="match status" value="1"/>
</dbReference>
<dbReference type="Gene3D" id="3.10.580.10">
    <property type="entry name" value="CBS-domain"/>
    <property type="match status" value="1"/>
</dbReference>
<dbReference type="SUPFAM" id="SSF158791">
    <property type="entry name" value="MgtE N-terminal domain-like"/>
    <property type="match status" value="1"/>
</dbReference>
<dbReference type="GO" id="GO:0016020">
    <property type="term" value="C:membrane"/>
    <property type="evidence" value="ECO:0007669"/>
    <property type="project" value="InterPro"/>
</dbReference>
<dbReference type="GO" id="GO:0015095">
    <property type="term" value="F:magnesium ion transmembrane transporter activity"/>
    <property type="evidence" value="ECO:0007669"/>
    <property type="project" value="InterPro"/>
</dbReference>
<dbReference type="STRING" id="1817893.AUJ66_05415"/>
<dbReference type="PROSITE" id="PS51371">
    <property type="entry name" value="CBS"/>
    <property type="match status" value="2"/>
</dbReference>
<sequence>MLAQKIFTFFTEVTNRYLLDKSGNPIGRIFDLIVRPTEPYPRVISLVLSRGIFRKTYAVVPWEEIKTVVKDPDAGQEEYYFLLDSSALVFKDFYYAENEMALRKDILDKQIVDTFNRKVVRVNDVHLLKAENNLHIAHVDTGMRGLIRRINAEQAVDSLVKLFNPNSKYLTKDNFISWKYAQPLAIHPVKGTISLNVSQQQLSTIPPADLGDIMLDLDVYERGALFKSLDTFLRVKVLSELDLEMQKSLVEELDTKSTVDILNNMPSDRAVDLLGVLPDKEVDELLFLMESERSKKLSVLLGHEVNSAGGLMAAEFIALPENITVADAITRIREMTGRVETIYYAYIIDEQSHLLGMTTFRHLLLADPQKQISEIMVKRPASVHLTDTARKVSYLFDRYNLLAIPVVTHDNVIQGIITVDDILSHIIQLAWKKRTRKPKL</sequence>
<evidence type="ECO:0000313" key="3">
    <source>
        <dbReference type="EMBL" id="OIN96741.1"/>
    </source>
</evidence>
<dbReference type="PANTHER" id="PTHR43773">
    <property type="entry name" value="MAGNESIUM TRANSPORTER MGTE"/>
    <property type="match status" value="1"/>
</dbReference>
<keyword evidence="1" id="KW-0129">CBS domain</keyword>
<proteinExistence type="predicted"/>
<dbReference type="Pfam" id="PF03448">
    <property type="entry name" value="MgtE_N"/>
    <property type="match status" value="1"/>
</dbReference>
<dbReference type="InterPro" id="IPR046342">
    <property type="entry name" value="CBS_dom_sf"/>
</dbReference>
<reference evidence="3 4" key="1">
    <citation type="journal article" date="2016" name="Environ. Microbiol.">
        <title>Genomic resolution of a cold subsurface aquifer community provides metabolic insights for novel microbes adapted to high CO concentrations.</title>
        <authorList>
            <person name="Probst A.J."/>
            <person name="Castelle C.J."/>
            <person name="Singh A."/>
            <person name="Brown C.T."/>
            <person name="Anantharaman K."/>
            <person name="Sharon I."/>
            <person name="Hug L.A."/>
            <person name="Burstein D."/>
            <person name="Emerson J.B."/>
            <person name="Thomas B.C."/>
            <person name="Banfield J.F."/>
        </authorList>
    </citation>
    <scope>NUCLEOTIDE SEQUENCE [LARGE SCALE GENOMIC DNA]</scope>
    <source>
        <strain evidence="3">CG1_02_38_46</strain>
    </source>
</reference>
<dbReference type="InterPro" id="IPR006668">
    <property type="entry name" value="Mg_transptr_MgtE_intracell_dom"/>
</dbReference>
<dbReference type="InterPro" id="IPR000644">
    <property type="entry name" value="CBS_dom"/>
</dbReference>
<dbReference type="InterPro" id="IPR006669">
    <property type="entry name" value="MgtE_transporter"/>
</dbReference>
<evidence type="ECO:0000313" key="4">
    <source>
        <dbReference type="Proteomes" id="UP000182278"/>
    </source>
</evidence>
<dbReference type="Proteomes" id="UP000182278">
    <property type="component" value="Unassembled WGS sequence"/>
</dbReference>